<feature type="compositionally biased region" description="Polar residues" evidence="1">
    <location>
        <begin position="183"/>
        <end position="210"/>
    </location>
</feature>
<accession>A0AAV9PJX3</accession>
<feature type="region of interest" description="Disordered" evidence="1">
    <location>
        <begin position="183"/>
        <end position="216"/>
    </location>
</feature>
<feature type="region of interest" description="Disordered" evidence="1">
    <location>
        <begin position="53"/>
        <end position="146"/>
    </location>
</feature>
<comment type="caution">
    <text evidence="2">The sequence shown here is derived from an EMBL/GenBank/DDBJ whole genome shotgun (WGS) entry which is preliminary data.</text>
</comment>
<name>A0AAV9PJX3_9PEZI</name>
<sequence>MTANRASVLNFFTTAITSKTRSPLTLSFRYREAQSHFCVSEVVRNHRTNTPLCQRASMSDSGDHRQLVSRPATQASTSRTQQKPPPPVSPSASSKKHQMLPPPPPPGSTVQQKHQQKSSQELQHNFPTGPTGYHQPGFQAGSYSLPLAQQSGNDFSWLSSHTETHQGPCGSFFSGASFHNVAGSQAPQETAPSSGPLNSVSQLNQESNRPGSRAPTFASLHASLDSMELDTEDLSNLSVEKLPVLRGIAASVLPLVQRIPLPPIDPETMELLTYSHNIGQLDSLSLTCHKLLHLLEINSHFPMADRIAIENQCQAARGLIDLRQKAYAEWLKYQNRTDKKIAQFMGPDASMGKVSEQ</sequence>
<feature type="compositionally biased region" description="Polar residues" evidence="1">
    <location>
        <begin position="108"/>
        <end position="128"/>
    </location>
</feature>
<organism evidence="2 3">
    <name type="scientific">Saxophila tyrrhenica</name>
    <dbReference type="NCBI Taxonomy" id="1690608"/>
    <lineage>
        <taxon>Eukaryota</taxon>
        <taxon>Fungi</taxon>
        <taxon>Dikarya</taxon>
        <taxon>Ascomycota</taxon>
        <taxon>Pezizomycotina</taxon>
        <taxon>Dothideomycetes</taxon>
        <taxon>Dothideomycetidae</taxon>
        <taxon>Mycosphaerellales</taxon>
        <taxon>Extremaceae</taxon>
        <taxon>Saxophila</taxon>
    </lineage>
</organism>
<dbReference type="GeneID" id="89924394"/>
<protein>
    <submittedName>
        <fullName evidence="2">Uncharacterized protein</fullName>
    </submittedName>
</protein>
<dbReference type="Proteomes" id="UP001337655">
    <property type="component" value="Unassembled WGS sequence"/>
</dbReference>
<gene>
    <name evidence="2" type="ORF">LTR77_003047</name>
</gene>
<reference evidence="2 3" key="1">
    <citation type="submission" date="2023-08" db="EMBL/GenBank/DDBJ databases">
        <title>Black Yeasts Isolated from many extreme environments.</title>
        <authorList>
            <person name="Coleine C."/>
            <person name="Stajich J.E."/>
            <person name="Selbmann L."/>
        </authorList>
    </citation>
    <scope>NUCLEOTIDE SEQUENCE [LARGE SCALE GENOMIC DNA]</scope>
    <source>
        <strain evidence="2 3">CCFEE 5935</strain>
    </source>
</reference>
<evidence type="ECO:0000256" key="1">
    <source>
        <dbReference type="SAM" id="MobiDB-lite"/>
    </source>
</evidence>
<evidence type="ECO:0000313" key="3">
    <source>
        <dbReference type="Proteomes" id="UP001337655"/>
    </source>
</evidence>
<keyword evidence="3" id="KW-1185">Reference proteome</keyword>
<evidence type="ECO:0000313" key="2">
    <source>
        <dbReference type="EMBL" id="KAK5172925.1"/>
    </source>
</evidence>
<dbReference type="EMBL" id="JAVRRT010000004">
    <property type="protein sequence ID" value="KAK5172925.1"/>
    <property type="molecule type" value="Genomic_DNA"/>
</dbReference>
<dbReference type="AlphaFoldDB" id="A0AAV9PJX3"/>
<feature type="compositionally biased region" description="Polar residues" evidence="1">
    <location>
        <begin position="71"/>
        <end position="82"/>
    </location>
</feature>
<proteinExistence type="predicted"/>
<dbReference type="RefSeq" id="XP_064661643.1">
    <property type="nucleotide sequence ID" value="XM_064800304.1"/>
</dbReference>